<reference evidence="1 2" key="1">
    <citation type="submission" date="2024-11" db="EMBL/GenBank/DDBJ databases">
        <title>A near-complete genome assembly of Cinchona calisaya.</title>
        <authorList>
            <person name="Lian D.C."/>
            <person name="Zhao X.W."/>
            <person name="Wei L."/>
        </authorList>
    </citation>
    <scope>NUCLEOTIDE SEQUENCE [LARGE SCALE GENOMIC DNA]</scope>
    <source>
        <tissue evidence="1">Nenye</tissue>
    </source>
</reference>
<evidence type="ECO:0000313" key="2">
    <source>
        <dbReference type="Proteomes" id="UP001630127"/>
    </source>
</evidence>
<dbReference type="EMBL" id="JBJUIK010000014">
    <property type="protein sequence ID" value="KAL3503804.1"/>
    <property type="molecule type" value="Genomic_DNA"/>
</dbReference>
<evidence type="ECO:0000313" key="1">
    <source>
        <dbReference type="EMBL" id="KAL3503804.1"/>
    </source>
</evidence>
<dbReference type="AlphaFoldDB" id="A0ABD2Y8J2"/>
<organism evidence="1 2">
    <name type="scientific">Cinchona calisaya</name>
    <dbReference type="NCBI Taxonomy" id="153742"/>
    <lineage>
        <taxon>Eukaryota</taxon>
        <taxon>Viridiplantae</taxon>
        <taxon>Streptophyta</taxon>
        <taxon>Embryophyta</taxon>
        <taxon>Tracheophyta</taxon>
        <taxon>Spermatophyta</taxon>
        <taxon>Magnoliopsida</taxon>
        <taxon>eudicotyledons</taxon>
        <taxon>Gunneridae</taxon>
        <taxon>Pentapetalae</taxon>
        <taxon>asterids</taxon>
        <taxon>lamiids</taxon>
        <taxon>Gentianales</taxon>
        <taxon>Rubiaceae</taxon>
        <taxon>Cinchonoideae</taxon>
        <taxon>Cinchoneae</taxon>
        <taxon>Cinchona</taxon>
    </lineage>
</organism>
<accession>A0ABD2Y8J2</accession>
<gene>
    <name evidence="1" type="ORF">ACH5RR_033645</name>
</gene>
<sequence length="153" mass="17192">MKVKMVERKKTRVADGNNRVELTINLLGQIWKARNRVTFDKADTDGRIVIRQAQQEWVEFKKANLIVKGRNNGIIVHDIAHKKWTPPELGILRINTATIVEKHAARGSAGIVIKDSNGELVSANGRLFKNVKSGKILEAKASRWALTTTKDEE</sequence>
<name>A0ABD2Y8J2_9GENT</name>
<proteinExistence type="predicted"/>
<protein>
    <submittedName>
        <fullName evidence="1">Uncharacterized protein</fullName>
    </submittedName>
</protein>
<comment type="caution">
    <text evidence="1">The sequence shown here is derived from an EMBL/GenBank/DDBJ whole genome shotgun (WGS) entry which is preliminary data.</text>
</comment>
<keyword evidence="2" id="KW-1185">Reference proteome</keyword>
<dbReference type="Proteomes" id="UP001630127">
    <property type="component" value="Unassembled WGS sequence"/>
</dbReference>